<accession>A0AAN8RCY2</accession>
<proteinExistence type="predicted"/>
<name>A0AAN8RCY2_9TELE</name>
<evidence type="ECO:0000256" key="1">
    <source>
        <dbReference type="SAM" id="Phobius"/>
    </source>
</evidence>
<evidence type="ECO:0000313" key="3">
    <source>
        <dbReference type="Proteomes" id="UP001356427"/>
    </source>
</evidence>
<dbReference type="EMBL" id="JAGTTL010000005">
    <property type="protein sequence ID" value="KAK6322627.1"/>
    <property type="molecule type" value="Genomic_DNA"/>
</dbReference>
<keyword evidence="1" id="KW-1133">Transmembrane helix</keyword>
<dbReference type="AlphaFoldDB" id="A0AAN8RCY2"/>
<keyword evidence="1" id="KW-0472">Membrane</keyword>
<organism evidence="2 3">
    <name type="scientific">Coregonus suidteri</name>
    <dbReference type="NCBI Taxonomy" id="861788"/>
    <lineage>
        <taxon>Eukaryota</taxon>
        <taxon>Metazoa</taxon>
        <taxon>Chordata</taxon>
        <taxon>Craniata</taxon>
        <taxon>Vertebrata</taxon>
        <taxon>Euteleostomi</taxon>
        <taxon>Actinopterygii</taxon>
        <taxon>Neopterygii</taxon>
        <taxon>Teleostei</taxon>
        <taxon>Protacanthopterygii</taxon>
        <taxon>Salmoniformes</taxon>
        <taxon>Salmonidae</taxon>
        <taxon>Coregoninae</taxon>
        <taxon>Coregonus</taxon>
    </lineage>
</organism>
<dbReference type="Proteomes" id="UP001356427">
    <property type="component" value="Unassembled WGS sequence"/>
</dbReference>
<gene>
    <name evidence="2" type="ORF">J4Q44_G00074190</name>
</gene>
<reference evidence="2 3" key="1">
    <citation type="submission" date="2021-04" db="EMBL/GenBank/DDBJ databases">
        <authorList>
            <person name="De Guttry C."/>
            <person name="Zahm M."/>
            <person name="Klopp C."/>
            <person name="Cabau C."/>
            <person name="Louis A."/>
            <person name="Berthelot C."/>
            <person name="Parey E."/>
            <person name="Roest Crollius H."/>
            <person name="Montfort J."/>
            <person name="Robinson-Rechavi M."/>
            <person name="Bucao C."/>
            <person name="Bouchez O."/>
            <person name="Gislard M."/>
            <person name="Lluch J."/>
            <person name="Milhes M."/>
            <person name="Lampietro C."/>
            <person name="Lopez Roques C."/>
            <person name="Donnadieu C."/>
            <person name="Braasch I."/>
            <person name="Desvignes T."/>
            <person name="Postlethwait J."/>
            <person name="Bobe J."/>
            <person name="Wedekind C."/>
            <person name="Guiguen Y."/>
        </authorList>
    </citation>
    <scope>NUCLEOTIDE SEQUENCE [LARGE SCALE GENOMIC DNA]</scope>
    <source>
        <strain evidence="2">Cs_M1</strain>
        <tissue evidence="2">Blood</tissue>
    </source>
</reference>
<feature type="non-terminal residue" evidence="2">
    <location>
        <position position="173"/>
    </location>
</feature>
<feature type="transmembrane region" description="Helical" evidence="1">
    <location>
        <begin position="131"/>
        <end position="149"/>
    </location>
</feature>
<keyword evidence="3" id="KW-1185">Reference proteome</keyword>
<sequence length="173" mass="19980">MTPCCPQSTWSCCCSSFHFCLRLWNPDLFTGRATLSQTCCFQLSLSTAPAISTSKCLAMKSQVKFTPYVLTFCNLYNHCDYYLTLLVIYERLNILEKNLAFMAMLSRIPPRLLLLLVRAGFGIRRPWSTSCYRLMFSMFVWFCLVGAPVSYYVLIMSPISFLWFCLQLCVVVR</sequence>
<comment type="caution">
    <text evidence="2">The sequence shown here is derived from an EMBL/GenBank/DDBJ whole genome shotgun (WGS) entry which is preliminary data.</text>
</comment>
<keyword evidence="1" id="KW-0812">Transmembrane</keyword>
<protein>
    <submittedName>
        <fullName evidence="2">Uncharacterized protein</fullName>
    </submittedName>
</protein>
<evidence type="ECO:0000313" key="2">
    <source>
        <dbReference type="EMBL" id="KAK6322627.1"/>
    </source>
</evidence>